<dbReference type="EMBL" id="ML742073">
    <property type="protein sequence ID" value="KAE8151319.1"/>
    <property type="molecule type" value="Genomic_DNA"/>
</dbReference>
<dbReference type="AlphaFoldDB" id="A0A5N6TZ05"/>
<sequence length="115" mass="13118">MAVGNILACVQITLPGLLCHNTLHINFCRQKLQNRGSKQLRKFKGKKWWDEQSDVYSDKEEAKRFVAQKVGGLDFYDEIEAKVEGLEASMKDGEMEPEKFIDTVRSLLEPTGWVG</sequence>
<reference evidence="1 2" key="1">
    <citation type="submission" date="2019-04" db="EMBL/GenBank/DDBJ databases">
        <title>Friends and foes A comparative genomics study of 23 Aspergillus species from section Flavi.</title>
        <authorList>
            <consortium name="DOE Joint Genome Institute"/>
            <person name="Kjaerbolling I."/>
            <person name="Vesth T."/>
            <person name="Frisvad J.C."/>
            <person name="Nybo J.L."/>
            <person name="Theobald S."/>
            <person name="Kildgaard S."/>
            <person name="Isbrandt T."/>
            <person name="Kuo A."/>
            <person name="Sato A."/>
            <person name="Lyhne E.K."/>
            <person name="Kogle M.E."/>
            <person name="Wiebenga A."/>
            <person name="Kun R.S."/>
            <person name="Lubbers R.J."/>
            <person name="Makela M.R."/>
            <person name="Barry K."/>
            <person name="Chovatia M."/>
            <person name="Clum A."/>
            <person name="Daum C."/>
            <person name="Haridas S."/>
            <person name="He G."/>
            <person name="LaButti K."/>
            <person name="Lipzen A."/>
            <person name="Mondo S."/>
            <person name="Riley R."/>
            <person name="Salamov A."/>
            <person name="Simmons B.A."/>
            <person name="Magnuson J.K."/>
            <person name="Henrissat B."/>
            <person name="Mortensen U.H."/>
            <person name="Larsen T.O."/>
            <person name="Devries R.P."/>
            <person name="Grigoriev I.V."/>
            <person name="Machida M."/>
            <person name="Baker S.E."/>
            <person name="Andersen M.R."/>
        </authorList>
    </citation>
    <scope>NUCLEOTIDE SEQUENCE [LARGE SCALE GENOMIC DNA]</scope>
    <source>
        <strain evidence="1 2">IBT 18842</strain>
    </source>
</reference>
<proteinExistence type="predicted"/>
<keyword evidence="2" id="KW-1185">Reference proteome</keyword>
<organism evidence="1 2">
    <name type="scientific">Aspergillus avenaceus</name>
    <dbReference type="NCBI Taxonomy" id="36643"/>
    <lineage>
        <taxon>Eukaryota</taxon>
        <taxon>Fungi</taxon>
        <taxon>Dikarya</taxon>
        <taxon>Ascomycota</taxon>
        <taxon>Pezizomycotina</taxon>
        <taxon>Eurotiomycetes</taxon>
        <taxon>Eurotiomycetidae</taxon>
        <taxon>Eurotiales</taxon>
        <taxon>Aspergillaceae</taxon>
        <taxon>Aspergillus</taxon>
        <taxon>Aspergillus subgen. Circumdati</taxon>
    </lineage>
</organism>
<evidence type="ECO:0000313" key="2">
    <source>
        <dbReference type="Proteomes" id="UP000325780"/>
    </source>
</evidence>
<protein>
    <submittedName>
        <fullName evidence="1">Uncharacterized protein</fullName>
    </submittedName>
</protein>
<accession>A0A5N6TZ05</accession>
<gene>
    <name evidence="1" type="ORF">BDV25DRAFT_138947</name>
</gene>
<evidence type="ECO:0000313" key="1">
    <source>
        <dbReference type="EMBL" id="KAE8151319.1"/>
    </source>
</evidence>
<dbReference type="Proteomes" id="UP000325780">
    <property type="component" value="Unassembled WGS sequence"/>
</dbReference>
<name>A0A5N6TZ05_ASPAV</name>